<dbReference type="InterPro" id="IPR038508">
    <property type="entry name" value="ArfGAP_dom_sf"/>
</dbReference>
<feature type="region of interest" description="Disordered" evidence="5">
    <location>
        <begin position="124"/>
        <end position="162"/>
    </location>
</feature>
<organism evidence="7 8">
    <name type="scientific">Salvia divinorum</name>
    <name type="common">Maria pastora</name>
    <name type="synonym">Diviner's sage</name>
    <dbReference type="NCBI Taxonomy" id="28513"/>
    <lineage>
        <taxon>Eukaryota</taxon>
        <taxon>Viridiplantae</taxon>
        <taxon>Streptophyta</taxon>
        <taxon>Embryophyta</taxon>
        <taxon>Tracheophyta</taxon>
        <taxon>Spermatophyta</taxon>
        <taxon>Magnoliopsida</taxon>
        <taxon>eudicotyledons</taxon>
        <taxon>Gunneridae</taxon>
        <taxon>Pentapetalae</taxon>
        <taxon>asterids</taxon>
        <taxon>lamiids</taxon>
        <taxon>Lamiales</taxon>
        <taxon>Lamiaceae</taxon>
        <taxon>Nepetoideae</taxon>
        <taxon>Mentheae</taxon>
        <taxon>Salviinae</taxon>
        <taxon>Salvia</taxon>
        <taxon>Salvia subgen. Calosphace</taxon>
    </lineage>
</organism>
<feature type="domain" description="Arf-GAP" evidence="6">
    <location>
        <begin position="11"/>
        <end position="131"/>
    </location>
</feature>
<dbReference type="CDD" id="cd08838">
    <property type="entry name" value="ArfGap_AGFG"/>
    <property type="match status" value="1"/>
</dbReference>
<evidence type="ECO:0000259" key="6">
    <source>
        <dbReference type="PROSITE" id="PS50115"/>
    </source>
</evidence>
<feature type="compositionally biased region" description="Polar residues" evidence="5">
    <location>
        <begin position="236"/>
        <end position="251"/>
    </location>
</feature>
<keyword evidence="8" id="KW-1185">Reference proteome</keyword>
<dbReference type="Gene3D" id="1.10.220.150">
    <property type="entry name" value="Arf GTPase activating protein"/>
    <property type="match status" value="1"/>
</dbReference>
<name>A0ABD1GXU7_SALDI</name>
<dbReference type="EMBL" id="JBEAFC010000007">
    <property type="protein sequence ID" value="KAL1548804.1"/>
    <property type="molecule type" value="Genomic_DNA"/>
</dbReference>
<evidence type="ECO:0000256" key="3">
    <source>
        <dbReference type="ARBA" id="ARBA00022833"/>
    </source>
</evidence>
<dbReference type="Pfam" id="PF01412">
    <property type="entry name" value="ArfGap"/>
    <property type="match status" value="1"/>
</dbReference>
<keyword evidence="2 4" id="KW-0863">Zinc-finger</keyword>
<dbReference type="SUPFAM" id="SSF57863">
    <property type="entry name" value="ArfGap/RecO-like zinc finger"/>
    <property type="match status" value="1"/>
</dbReference>
<evidence type="ECO:0000256" key="5">
    <source>
        <dbReference type="SAM" id="MobiDB-lite"/>
    </source>
</evidence>
<sequence>MGSKREEERNEKIIRGLMKLPPNRPCINCNSLGPQYVCTNFWTFICTTCSGIHREFTHRVKSVSMAKFTFQEVDALQKGGNQRGRDLFLKAWDPETERNRLVDNSNIDKLRGFIKNVYIDKKYSMEKSSDRPPRDPQNLRSQKDEMRRASSYHSYSQSPPYDFQYEERRYGKHAPSLTRKPGSDRGLYEGKLAGFLSPNRLTDYAKNDRFSNEGSYSRMSDYTGNGGSDLFKSDVLSPSSHNETGSPFSEPNSREVPLLHKSDAINSKFHPQPQRTVSLGSSTSFKSVHCMSFPEVVSELGHSAEVSHDKSTPVPSLPGSSVSGAFAGLDLFNTPFALQNVSSTPPTGIFSQMPESLLAQSVNVIQQSSTSAVPPFSEQQPSEILQPSPLDLFTSPFQQQSAVSNKEEASNAVMPNDGGWATFDMAPNIEPIGTENSTPPAVPYSDGSILGNFNPFSTDESSSFQASAGHEPSASTFTFETTDNTTFYAAAAAEGHPTQNILEINKQAALHSASDAEKLLGDGGYESLSDYGRVTTSSESEPPSFSLLSNFDITLNDFPIGPSEAGVDSVATDHKPSNPFDLPNDSDMESTNMSQFWNMSSLQVGLPNLQMAATYDGGVNQLWFSQNSVPSLVPGGVSFDSSSASLGFIAGQAPNTSITSIHAQGPVAGNPFA</sequence>
<feature type="compositionally biased region" description="Low complexity" evidence="5">
    <location>
        <begin position="151"/>
        <end position="161"/>
    </location>
</feature>
<gene>
    <name evidence="7" type="ORF">AAHA92_16991</name>
</gene>
<dbReference type="PRINTS" id="PR00405">
    <property type="entry name" value="REVINTRACTNG"/>
</dbReference>
<dbReference type="PROSITE" id="PS50115">
    <property type="entry name" value="ARFGAP"/>
    <property type="match status" value="1"/>
</dbReference>
<evidence type="ECO:0000256" key="1">
    <source>
        <dbReference type="ARBA" id="ARBA00022723"/>
    </source>
</evidence>
<feature type="region of interest" description="Disordered" evidence="5">
    <location>
        <begin position="229"/>
        <end position="254"/>
    </location>
</feature>
<dbReference type="InterPro" id="IPR044820">
    <property type="entry name" value="AGD14-like"/>
</dbReference>
<dbReference type="AlphaFoldDB" id="A0ABD1GXU7"/>
<proteinExistence type="predicted"/>
<protein>
    <submittedName>
        <fullName evidence="7">ADP-ribosylation factor GTPase-activating protein AGD14 isoform X1</fullName>
    </submittedName>
</protein>
<evidence type="ECO:0000313" key="7">
    <source>
        <dbReference type="EMBL" id="KAL1548804.1"/>
    </source>
</evidence>
<dbReference type="InterPro" id="IPR001164">
    <property type="entry name" value="ArfGAP_dom"/>
</dbReference>
<keyword evidence="1" id="KW-0479">Metal-binding</keyword>
<dbReference type="InterPro" id="IPR037278">
    <property type="entry name" value="ARFGAP/RecO"/>
</dbReference>
<evidence type="ECO:0000256" key="4">
    <source>
        <dbReference type="PROSITE-ProRule" id="PRU00288"/>
    </source>
</evidence>
<dbReference type="Proteomes" id="UP001567538">
    <property type="component" value="Unassembled WGS sequence"/>
</dbReference>
<dbReference type="PANTHER" id="PTHR46085:SF4">
    <property type="entry name" value="ADP-RIBOSYLATION FACTOR GTPASE-ACTIVATING PROTEIN AGD14-RELATED"/>
    <property type="match status" value="1"/>
</dbReference>
<dbReference type="PANTHER" id="PTHR46085">
    <property type="entry name" value="ARFGAP/RECO-RELATED"/>
    <property type="match status" value="1"/>
</dbReference>
<evidence type="ECO:0000313" key="8">
    <source>
        <dbReference type="Proteomes" id="UP001567538"/>
    </source>
</evidence>
<reference evidence="7 8" key="1">
    <citation type="submission" date="2024-06" db="EMBL/GenBank/DDBJ databases">
        <title>A chromosome level genome sequence of Diviner's sage (Salvia divinorum).</title>
        <authorList>
            <person name="Ford S.A."/>
            <person name="Ro D.-K."/>
            <person name="Ness R.W."/>
            <person name="Phillips M.A."/>
        </authorList>
    </citation>
    <scope>NUCLEOTIDE SEQUENCE [LARGE SCALE GENOMIC DNA]</scope>
    <source>
        <strain evidence="7">SAF-2024a</strain>
        <tissue evidence="7">Leaf</tissue>
    </source>
</reference>
<evidence type="ECO:0000256" key="2">
    <source>
        <dbReference type="ARBA" id="ARBA00022771"/>
    </source>
</evidence>
<comment type="caution">
    <text evidence="7">The sequence shown here is derived from an EMBL/GenBank/DDBJ whole genome shotgun (WGS) entry which is preliminary data.</text>
</comment>
<dbReference type="SMART" id="SM00105">
    <property type="entry name" value="ArfGap"/>
    <property type="match status" value="1"/>
</dbReference>
<dbReference type="FunFam" id="1.10.220.150:FF:000005">
    <property type="entry name" value="Arf-GAP domain and FG repeat-containing protein 1"/>
    <property type="match status" value="1"/>
</dbReference>
<accession>A0ABD1GXU7</accession>
<dbReference type="GO" id="GO:0008270">
    <property type="term" value="F:zinc ion binding"/>
    <property type="evidence" value="ECO:0007669"/>
    <property type="project" value="UniProtKB-KW"/>
</dbReference>
<feature type="compositionally biased region" description="Basic and acidic residues" evidence="5">
    <location>
        <begin position="124"/>
        <end position="134"/>
    </location>
</feature>
<keyword evidence="3" id="KW-0862">Zinc</keyword>